<evidence type="ECO:0000256" key="8">
    <source>
        <dbReference type="ARBA" id="ARBA00022989"/>
    </source>
</evidence>
<dbReference type="NCBIfam" id="NF007767">
    <property type="entry name" value="PRK10452.1"/>
    <property type="match status" value="1"/>
</dbReference>
<dbReference type="Proteomes" id="UP000234503">
    <property type="component" value="Unassembled WGS sequence"/>
</dbReference>
<dbReference type="PANTHER" id="PTHR30561">
    <property type="entry name" value="SMR FAMILY PROTON-DEPENDENT DRUG EFFLUX TRANSPORTER SUGE"/>
    <property type="match status" value="1"/>
</dbReference>
<keyword evidence="8 11" id="KW-1133">Transmembrane helix</keyword>
<name>A0A2N5E5P0_9GAMM</name>
<dbReference type="Gene3D" id="1.10.3730.20">
    <property type="match status" value="1"/>
</dbReference>
<keyword evidence="4" id="KW-0813">Transport</keyword>
<reference evidence="12 13" key="1">
    <citation type="submission" date="2017-12" db="EMBL/GenBank/DDBJ databases">
        <title>Characterization of six clinical isolates of Enterochimera gen. nov., a novel genus of the Yersiniaciae family and the three species Enterochimera arupensis sp. nov., Enterochimera coloradensis sp. nov, and Enterochimera californica sp. nov.</title>
        <authorList>
            <person name="Rossi A."/>
            <person name="Fisher M."/>
        </authorList>
    </citation>
    <scope>NUCLEOTIDE SEQUENCE [LARGE SCALE GENOMIC DNA]</scope>
    <source>
        <strain evidence="13">2016-Iso4</strain>
    </source>
</reference>
<dbReference type="GO" id="GO:0005886">
    <property type="term" value="C:plasma membrane"/>
    <property type="evidence" value="ECO:0007669"/>
    <property type="project" value="UniProtKB-SubCell"/>
</dbReference>
<dbReference type="EMBL" id="PJZH01000006">
    <property type="protein sequence ID" value="PLR36446.1"/>
    <property type="molecule type" value="Genomic_DNA"/>
</dbReference>
<dbReference type="SUPFAM" id="SSF103481">
    <property type="entry name" value="Multidrug resistance efflux transporter EmrE"/>
    <property type="match status" value="1"/>
</dbReference>
<dbReference type="Pfam" id="PF00893">
    <property type="entry name" value="Multi_Drug_Res"/>
    <property type="match status" value="1"/>
</dbReference>
<dbReference type="FunFam" id="1.10.3730.20:FF:000001">
    <property type="entry name" value="Quaternary ammonium compound resistance transporter SugE"/>
    <property type="match status" value="1"/>
</dbReference>
<evidence type="ECO:0000256" key="3">
    <source>
        <dbReference type="ARBA" id="ARBA00021112"/>
    </source>
</evidence>
<evidence type="ECO:0000256" key="10">
    <source>
        <dbReference type="RuleBase" id="RU003942"/>
    </source>
</evidence>
<evidence type="ECO:0000313" key="13">
    <source>
        <dbReference type="Proteomes" id="UP000234503"/>
    </source>
</evidence>
<feature type="transmembrane region" description="Helical" evidence="11">
    <location>
        <begin position="85"/>
        <end position="107"/>
    </location>
</feature>
<dbReference type="AlphaFoldDB" id="A0A2N5E5P0"/>
<dbReference type="InterPro" id="IPR037185">
    <property type="entry name" value="EmrE-like"/>
</dbReference>
<keyword evidence="13" id="KW-1185">Reference proteome</keyword>
<feature type="transmembrane region" description="Helical" evidence="11">
    <location>
        <begin position="58"/>
        <end position="79"/>
    </location>
</feature>
<comment type="similarity">
    <text evidence="10">Belongs to the drug/metabolite transporter (DMT) superfamily. Small multidrug resistance (SMR) (TC 2.A.7.1) family.</text>
</comment>
<comment type="subunit">
    <text evidence="2">Forms a complex with MdtI.</text>
</comment>
<dbReference type="RefSeq" id="WP_101824020.1">
    <property type="nucleotide sequence ID" value="NZ_PJZH01000006.1"/>
</dbReference>
<dbReference type="GO" id="GO:0015220">
    <property type="term" value="F:choline transmembrane transporter activity"/>
    <property type="evidence" value="ECO:0007669"/>
    <property type="project" value="TreeGrafter"/>
</dbReference>
<evidence type="ECO:0000313" key="12">
    <source>
        <dbReference type="EMBL" id="PLR36446.1"/>
    </source>
</evidence>
<keyword evidence="9 11" id="KW-0472">Membrane</keyword>
<protein>
    <recommendedName>
        <fullName evidence="3">Spermidine export protein MdtJ</fullName>
    </recommendedName>
</protein>
<evidence type="ECO:0000256" key="6">
    <source>
        <dbReference type="ARBA" id="ARBA00022519"/>
    </source>
</evidence>
<proteinExistence type="inferred from homology"/>
<sequence>MLYWLLLTLAIAAEIIGTVLMKWSSVNGGSAGYIFMLGMVALSYIFLSFAVKRIALGVAYAMWEGVGILFITLLSVTLFDETLSAMKMAGLITLVAGIILIKSGTLVRKEGHHGRL</sequence>
<dbReference type="GO" id="GO:1990961">
    <property type="term" value="P:xenobiotic detoxification by transmembrane export across the plasma membrane"/>
    <property type="evidence" value="ECO:0007669"/>
    <property type="project" value="UniProtKB-ARBA"/>
</dbReference>
<accession>A0A2N5E5P0</accession>
<dbReference type="GO" id="GO:0015297">
    <property type="term" value="F:antiporter activity"/>
    <property type="evidence" value="ECO:0007669"/>
    <property type="project" value="TreeGrafter"/>
</dbReference>
<dbReference type="GO" id="GO:0015199">
    <property type="term" value="F:amino-acid betaine transmembrane transporter activity"/>
    <property type="evidence" value="ECO:0007669"/>
    <property type="project" value="TreeGrafter"/>
</dbReference>
<evidence type="ECO:0000256" key="7">
    <source>
        <dbReference type="ARBA" id="ARBA00022692"/>
    </source>
</evidence>
<gene>
    <name evidence="12" type="ORF">CYR32_08790</name>
</gene>
<evidence type="ECO:0000256" key="1">
    <source>
        <dbReference type="ARBA" id="ARBA00004429"/>
    </source>
</evidence>
<evidence type="ECO:0000256" key="5">
    <source>
        <dbReference type="ARBA" id="ARBA00022475"/>
    </source>
</evidence>
<dbReference type="GO" id="GO:1903711">
    <property type="term" value="P:spermidine transmembrane transport"/>
    <property type="evidence" value="ECO:0007669"/>
    <property type="project" value="TreeGrafter"/>
</dbReference>
<dbReference type="InterPro" id="IPR000390">
    <property type="entry name" value="Small_drug/metabolite_transptr"/>
</dbReference>
<evidence type="ECO:0000256" key="9">
    <source>
        <dbReference type="ARBA" id="ARBA00023136"/>
    </source>
</evidence>
<keyword evidence="5" id="KW-1003">Cell membrane</keyword>
<keyword evidence="6" id="KW-0997">Cell inner membrane</keyword>
<feature type="transmembrane region" description="Helical" evidence="11">
    <location>
        <begin position="31"/>
        <end position="51"/>
    </location>
</feature>
<evidence type="ECO:0000256" key="2">
    <source>
        <dbReference type="ARBA" id="ARBA00011358"/>
    </source>
</evidence>
<keyword evidence="7 10" id="KW-0812">Transmembrane</keyword>
<dbReference type="OrthoDB" id="9808638at2"/>
<organism evidence="12 13">
    <name type="scientific">Chimaeribacter coloradensis</name>
    <dbReference type="NCBI Taxonomy" id="2060068"/>
    <lineage>
        <taxon>Bacteria</taxon>
        <taxon>Pseudomonadati</taxon>
        <taxon>Pseudomonadota</taxon>
        <taxon>Gammaproteobacteria</taxon>
        <taxon>Enterobacterales</taxon>
        <taxon>Yersiniaceae</taxon>
        <taxon>Chimaeribacter</taxon>
    </lineage>
</organism>
<evidence type="ECO:0000256" key="4">
    <source>
        <dbReference type="ARBA" id="ARBA00022448"/>
    </source>
</evidence>
<dbReference type="InterPro" id="IPR045324">
    <property type="entry name" value="Small_multidrug_res"/>
</dbReference>
<dbReference type="GO" id="GO:0031460">
    <property type="term" value="P:glycine betaine transport"/>
    <property type="evidence" value="ECO:0007669"/>
    <property type="project" value="TreeGrafter"/>
</dbReference>
<comment type="caution">
    <text evidence="12">The sequence shown here is derived from an EMBL/GenBank/DDBJ whole genome shotgun (WGS) entry which is preliminary data.</text>
</comment>
<comment type="subcellular location">
    <subcellularLocation>
        <location evidence="1">Cell inner membrane</location>
        <topology evidence="1">Multi-pass membrane protein</topology>
    </subcellularLocation>
    <subcellularLocation>
        <location evidence="10">Cell membrane</location>
        <topology evidence="10">Multi-pass membrane protein</topology>
    </subcellularLocation>
</comment>
<evidence type="ECO:0000256" key="11">
    <source>
        <dbReference type="SAM" id="Phobius"/>
    </source>
</evidence>
<dbReference type="PANTHER" id="PTHR30561:SF2">
    <property type="entry name" value="SPERMIDINE EXPORT PROTEIN MDTJ"/>
    <property type="match status" value="1"/>
</dbReference>